<sequence>MLQVGNFDGWWKRAEMMLTPKVTSWTRFSARFSKRYIGLDVLGSIPAEAFDHIHALVPVLRKITGTPFRLLDLPAELRVRILETTFEKKQPGDLHAEAPKNGQVVGFMRRSPSRPAACRASRQLRVESIPIFLKGSEFRLVHNMEDRVAPGALRDWSLAHKQLLGSLRRLTVQFRPPMSRRQITVMRIAFVYSHGKGLHIDEREEMSEVSALSDVDNVVARLNAFGQTNGLEGALTTMYFTPPEMWSSCSPDEAQTEN</sequence>
<dbReference type="EMBL" id="KB446535">
    <property type="protein sequence ID" value="EME49269.1"/>
    <property type="molecule type" value="Genomic_DNA"/>
</dbReference>
<organism evidence="1 2">
    <name type="scientific">Dothistroma septosporum (strain NZE10 / CBS 128990)</name>
    <name type="common">Red band needle blight fungus</name>
    <name type="synonym">Mycosphaerella pini</name>
    <dbReference type="NCBI Taxonomy" id="675120"/>
    <lineage>
        <taxon>Eukaryota</taxon>
        <taxon>Fungi</taxon>
        <taxon>Dikarya</taxon>
        <taxon>Ascomycota</taxon>
        <taxon>Pezizomycotina</taxon>
        <taxon>Dothideomycetes</taxon>
        <taxon>Dothideomycetidae</taxon>
        <taxon>Mycosphaerellales</taxon>
        <taxon>Mycosphaerellaceae</taxon>
        <taxon>Dothistroma</taxon>
    </lineage>
</organism>
<evidence type="ECO:0000313" key="2">
    <source>
        <dbReference type="Proteomes" id="UP000016933"/>
    </source>
</evidence>
<dbReference type="OMA" id="MECLNTY"/>
<protein>
    <recommendedName>
        <fullName evidence="3">F-box domain-containing protein</fullName>
    </recommendedName>
</protein>
<evidence type="ECO:0008006" key="3">
    <source>
        <dbReference type="Google" id="ProtNLM"/>
    </source>
</evidence>
<reference evidence="2" key="1">
    <citation type="journal article" date="2012" name="PLoS Genet.">
        <title>The genomes of the fungal plant pathogens Cladosporium fulvum and Dothistroma septosporum reveal adaptation to different hosts and lifestyles but also signatures of common ancestry.</title>
        <authorList>
            <person name="de Wit P.J.G.M."/>
            <person name="van der Burgt A."/>
            <person name="Oekmen B."/>
            <person name="Stergiopoulos I."/>
            <person name="Abd-Elsalam K.A."/>
            <person name="Aerts A.L."/>
            <person name="Bahkali A.H."/>
            <person name="Beenen H.G."/>
            <person name="Chettri P."/>
            <person name="Cox M.P."/>
            <person name="Datema E."/>
            <person name="de Vries R.P."/>
            <person name="Dhillon B."/>
            <person name="Ganley A.R."/>
            <person name="Griffiths S.A."/>
            <person name="Guo Y."/>
            <person name="Hamelin R.C."/>
            <person name="Henrissat B."/>
            <person name="Kabir M.S."/>
            <person name="Jashni M.K."/>
            <person name="Kema G."/>
            <person name="Klaubauf S."/>
            <person name="Lapidus A."/>
            <person name="Levasseur A."/>
            <person name="Lindquist E."/>
            <person name="Mehrabi R."/>
            <person name="Ohm R.A."/>
            <person name="Owen T.J."/>
            <person name="Salamov A."/>
            <person name="Schwelm A."/>
            <person name="Schijlen E."/>
            <person name="Sun H."/>
            <person name="van den Burg H.A."/>
            <person name="van Ham R.C.H.J."/>
            <person name="Zhang S."/>
            <person name="Goodwin S.B."/>
            <person name="Grigoriev I.V."/>
            <person name="Collemare J."/>
            <person name="Bradshaw R.E."/>
        </authorList>
    </citation>
    <scope>NUCLEOTIDE SEQUENCE [LARGE SCALE GENOMIC DNA]</scope>
    <source>
        <strain evidence="2">NZE10 / CBS 128990</strain>
    </source>
</reference>
<accession>N1Q435</accession>
<evidence type="ECO:0000313" key="1">
    <source>
        <dbReference type="EMBL" id="EME49269.1"/>
    </source>
</evidence>
<dbReference type="HOGENOM" id="CLU_1077782_0_0_1"/>
<gene>
    <name evidence="1" type="ORF">DOTSEDRAFT_30544</name>
</gene>
<dbReference type="OrthoDB" id="10488530at2759"/>
<keyword evidence="2" id="KW-1185">Reference proteome</keyword>
<dbReference type="Proteomes" id="UP000016933">
    <property type="component" value="Unassembled WGS sequence"/>
</dbReference>
<name>N1Q435_DOTSN</name>
<proteinExistence type="predicted"/>
<reference evidence="1 2" key="2">
    <citation type="journal article" date="2012" name="PLoS Pathog.">
        <title>Diverse lifestyles and strategies of plant pathogenesis encoded in the genomes of eighteen Dothideomycetes fungi.</title>
        <authorList>
            <person name="Ohm R.A."/>
            <person name="Feau N."/>
            <person name="Henrissat B."/>
            <person name="Schoch C.L."/>
            <person name="Horwitz B.A."/>
            <person name="Barry K.W."/>
            <person name="Condon B.J."/>
            <person name="Copeland A.C."/>
            <person name="Dhillon B."/>
            <person name="Glaser F."/>
            <person name="Hesse C.N."/>
            <person name="Kosti I."/>
            <person name="LaButti K."/>
            <person name="Lindquist E.A."/>
            <person name="Lucas S."/>
            <person name="Salamov A.A."/>
            <person name="Bradshaw R.E."/>
            <person name="Ciuffetti L."/>
            <person name="Hamelin R.C."/>
            <person name="Kema G.H.J."/>
            <person name="Lawrence C."/>
            <person name="Scott J.A."/>
            <person name="Spatafora J.W."/>
            <person name="Turgeon B.G."/>
            <person name="de Wit P.J.G.M."/>
            <person name="Zhong S."/>
            <person name="Goodwin S.B."/>
            <person name="Grigoriev I.V."/>
        </authorList>
    </citation>
    <scope>NUCLEOTIDE SEQUENCE [LARGE SCALE GENOMIC DNA]</scope>
    <source>
        <strain evidence="2">NZE10 / CBS 128990</strain>
    </source>
</reference>
<dbReference type="AlphaFoldDB" id="N1Q435"/>